<feature type="binding site" evidence="12 15">
    <location>
        <begin position="224"/>
        <end position="225"/>
    </location>
    <ligand>
        <name>FMN</name>
        <dbReference type="ChEBI" id="CHEBI:58210"/>
    </ligand>
</feature>
<dbReference type="Gene3D" id="1.10.1200.80">
    <property type="entry name" value="Putative flavin oxidoreducatase, domain 2"/>
    <property type="match status" value="1"/>
</dbReference>
<dbReference type="EC" id="1.3.1.-" evidence="12"/>
<dbReference type="Pfam" id="PF01207">
    <property type="entry name" value="Dus"/>
    <property type="match status" value="1"/>
</dbReference>
<evidence type="ECO:0000256" key="8">
    <source>
        <dbReference type="ARBA" id="ARBA00022884"/>
    </source>
</evidence>
<dbReference type="InterPro" id="IPR013785">
    <property type="entry name" value="Aldolase_TIM"/>
</dbReference>
<evidence type="ECO:0000256" key="4">
    <source>
        <dbReference type="ARBA" id="ARBA00022630"/>
    </source>
</evidence>
<comment type="similarity">
    <text evidence="12">Belongs to the Dus family. DusB subfamily.</text>
</comment>
<dbReference type="InterPro" id="IPR004652">
    <property type="entry name" value="DusB-like"/>
</dbReference>
<dbReference type="PANTHER" id="PTHR45846:SF1">
    <property type="entry name" value="TRNA-DIHYDROURIDINE(47) SYNTHASE [NAD(P)(+)]-LIKE"/>
    <property type="match status" value="1"/>
</dbReference>
<feature type="domain" description="DUS-like FMN-binding" evidence="16">
    <location>
        <begin position="14"/>
        <end position="315"/>
    </location>
</feature>
<keyword evidence="4 12" id="KW-0285">Flavoprotein</keyword>
<evidence type="ECO:0000256" key="1">
    <source>
        <dbReference type="ARBA" id="ARBA00001917"/>
    </source>
</evidence>
<keyword evidence="3 12" id="KW-0820">tRNA-binding</keyword>
<dbReference type="GO" id="GO:0000049">
    <property type="term" value="F:tRNA binding"/>
    <property type="evidence" value="ECO:0007669"/>
    <property type="project" value="UniProtKB-UniRule"/>
</dbReference>
<sequence>MHIGGYFIDNPIALAPMAGITDKPFRRICREFGAGWAVCEMLTSDPSLRHTKKTLRRSDFEGEGGVVAVQIAGSDPQQMAEAARYNVGLGAQVIDINMGCPAKKVCNVQAGSALMQNEPLVAEILEAVVNAVDVPVTLKTRLGWHNEHQNLPTIAKIAEESGIAALAIHGRTRTQMYKGEARYELIAETKGRLNIPVWVNGDITSPQKAAAVLKQTAADGIMIGRGAQGSPWLFRDLKHYAEHGVLPPALSLAECNATILNHIRAMYEFYGEVAGVRIARKHIGWYIDEMPNGEQTRRDINRLDSAAAQYDTLAAYLETLSEKTDRWVCHYREG</sequence>
<keyword evidence="8 12" id="KW-0694">RNA-binding</keyword>
<dbReference type="PROSITE" id="PS01136">
    <property type="entry name" value="UPF0034"/>
    <property type="match status" value="1"/>
</dbReference>
<dbReference type="FunFam" id="3.20.20.70:FF:000051">
    <property type="entry name" value="tRNA-dihydrouridine synthase B"/>
    <property type="match status" value="1"/>
</dbReference>
<comment type="catalytic activity">
    <reaction evidence="10 12">
        <text>a 5,6-dihydrouridine in tRNA + NADP(+) = a uridine in tRNA + NADPH + H(+)</text>
        <dbReference type="Rhea" id="RHEA:23624"/>
        <dbReference type="Rhea" id="RHEA-COMP:13339"/>
        <dbReference type="Rhea" id="RHEA-COMP:13887"/>
        <dbReference type="ChEBI" id="CHEBI:15378"/>
        <dbReference type="ChEBI" id="CHEBI:57783"/>
        <dbReference type="ChEBI" id="CHEBI:58349"/>
        <dbReference type="ChEBI" id="CHEBI:65315"/>
        <dbReference type="ChEBI" id="CHEBI:74443"/>
    </reaction>
</comment>
<proteinExistence type="inferred from homology"/>
<accession>A0A9W5N018</accession>
<evidence type="ECO:0000256" key="15">
    <source>
        <dbReference type="PIRSR" id="PIRSR006621-2"/>
    </source>
</evidence>
<dbReference type="PIRSF" id="PIRSF006621">
    <property type="entry name" value="Dus"/>
    <property type="match status" value="1"/>
</dbReference>
<dbReference type="CDD" id="cd02801">
    <property type="entry name" value="DUS_like_FMN"/>
    <property type="match status" value="1"/>
</dbReference>
<feature type="binding site" evidence="12 15">
    <location>
        <begin position="16"/>
        <end position="18"/>
    </location>
    <ligand>
        <name>FMN</name>
        <dbReference type="ChEBI" id="CHEBI:58210"/>
    </ligand>
</feature>
<evidence type="ECO:0000256" key="10">
    <source>
        <dbReference type="ARBA" id="ARBA00048205"/>
    </source>
</evidence>
<evidence type="ECO:0000256" key="5">
    <source>
        <dbReference type="ARBA" id="ARBA00022643"/>
    </source>
</evidence>
<evidence type="ECO:0000256" key="2">
    <source>
        <dbReference type="ARBA" id="ARBA00002790"/>
    </source>
</evidence>
<dbReference type="InterPro" id="IPR018517">
    <property type="entry name" value="tRNA_hU_synthase_CS"/>
</dbReference>
<comment type="catalytic activity">
    <reaction evidence="11 12">
        <text>a 5,6-dihydrouridine in tRNA + NAD(+) = a uridine in tRNA + NADH + H(+)</text>
        <dbReference type="Rhea" id="RHEA:54452"/>
        <dbReference type="Rhea" id="RHEA-COMP:13339"/>
        <dbReference type="Rhea" id="RHEA-COMP:13887"/>
        <dbReference type="ChEBI" id="CHEBI:15378"/>
        <dbReference type="ChEBI" id="CHEBI:57540"/>
        <dbReference type="ChEBI" id="CHEBI:57945"/>
        <dbReference type="ChEBI" id="CHEBI:65315"/>
        <dbReference type="ChEBI" id="CHEBI:74443"/>
    </reaction>
</comment>
<evidence type="ECO:0000256" key="12">
    <source>
        <dbReference type="HAMAP-Rule" id="MF_02042"/>
    </source>
</evidence>
<reference evidence="17 18" key="1">
    <citation type="submission" date="2010-01" db="EMBL/GenBank/DDBJ databases">
        <authorList>
            <person name="Weinstock G."/>
            <person name="Sodergren E."/>
            <person name="Clifton S."/>
            <person name="Fulton L."/>
            <person name="Fulton B."/>
            <person name="Courtney L."/>
            <person name="Fronick C."/>
            <person name="Harrison M."/>
            <person name="Strong C."/>
            <person name="Farmer C."/>
            <person name="Delahaunty K."/>
            <person name="Markovic C."/>
            <person name="Hall O."/>
            <person name="Minx P."/>
            <person name="Tomlinson C."/>
            <person name="Mitreva M."/>
            <person name="Nelson J."/>
            <person name="Hou S."/>
            <person name="Wollam A."/>
            <person name="Pepin K.H."/>
            <person name="Johnson M."/>
            <person name="Bhonagiri V."/>
            <person name="Nash W.E."/>
            <person name="Warren W."/>
            <person name="Chinwalla A."/>
            <person name="Mardis E.R."/>
            <person name="Wilson R.K."/>
        </authorList>
    </citation>
    <scope>NUCLEOTIDE SEQUENCE [LARGE SCALE GENOMIC DNA]</scope>
    <source>
        <strain evidence="17 18">NJ9703</strain>
    </source>
</reference>
<name>A0A9W5N018_NEISU</name>
<dbReference type="PANTHER" id="PTHR45846">
    <property type="entry name" value="TRNA-DIHYDROURIDINE(47) SYNTHASE [NAD(P)(+)]-LIKE"/>
    <property type="match status" value="1"/>
</dbReference>
<dbReference type="GO" id="GO:0010181">
    <property type="term" value="F:FMN binding"/>
    <property type="evidence" value="ECO:0007669"/>
    <property type="project" value="UniProtKB-UniRule"/>
</dbReference>
<evidence type="ECO:0000256" key="6">
    <source>
        <dbReference type="ARBA" id="ARBA00022694"/>
    </source>
</evidence>
<dbReference type="Gene3D" id="3.20.20.70">
    <property type="entry name" value="Aldolase class I"/>
    <property type="match status" value="1"/>
</dbReference>
<dbReference type="SUPFAM" id="SSF51395">
    <property type="entry name" value="FMN-linked oxidoreductases"/>
    <property type="match status" value="1"/>
</dbReference>
<gene>
    <name evidence="12" type="primary">dusB</name>
    <name evidence="17" type="ORF">NEISUBOT_03012</name>
</gene>
<keyword evidence="15" id="KW-0547">Nucleotide-binding</keyword>
<evidence type="ECO:0000313" key="18">
    <source>
        <dbReference type="Proteomes" id="UP000004621"/>
    </source>
</evidence>
<organism evidence="17 18">
    <name type="scientific">Neisseria subflava NJ9703</name>
    <dbReference type="NCBI Taxonomy" id="546268"/>
    <lineage>
        <taxon>Bacteria</taxon>
        <taxon>Pseudomonadati</taxon>
        <taxon>Pseudomonadota</taxon>
        <taxon>Betaproteobacteria</taxon>
        <taxon>Neisseriales</taxon>
        <taxon>Neisseriaceae</taxon>
        <taxon>Neisseria</taxon>
    </lineage>
</organism>
<evidence type="ECO:0000256" key="14">
    <source>
        <dbReference type="PIRSR" id="PIRSR006621-1"/>
    </source>
</evidence>
<evidence type="ECO:0000313" key="17">
    <source>
        <dbReference type="EMBL" id="EFC53017.1"/>
    </source>
</evidence>
<keyword evidence="9 12" id="KW-0560">Oxidoreductase</keyword>
<dbReference type="GO" id="GO:0017150">
    <property type="term" value="F:tRNA dihydrouridine synthase activity"/>
    <property type="evidence" value="ECO:0007669"/>
    <property type="project" value="UniProtKB-UniRule"/>
</dbReference>
<dbReference type="InterPro" id="IPR035587">
    <property type="entry name" value="DUS-like_FMN-bd"/>
</dbReference>
<dbReference type="InterPro" id="IPR024036">
    <property type="entry name" value="tRNA-dHydroUridine_Synthase_C"/>
</dbReference>
<dbReference type="EMBL" id="ACEO02000001">
    <property type="protein sequence ID" value="EFC53017.1"/>
    <property type="molecule type" value="Genomic_DNA"/>
</dbReference>
<evidence type="ECO:0000256" key="7">
    <source>
        <dbReference type="ARBA" id="ARBA00022857"/>
    </source>
</evidence>
<comment type="caution">
    <text evidence="17">The sequence shown here is derived from an EMBL/GenBank/DDBJ whole genome shotgun (WGS) entry which is preliminary data.</text>
</comment>
<keyword evidence="7 12" id="KW-0521">NADP</keyword>
<comment type="similarity">
    <text evidence="13">Belongs to the dus family.</text>
</comment>
<keyword evidence="5 12" id="KW-0288">FMN</keyword>
<dbReference type="GO" id="GO:0050660">
    <property type="term" value="F:flavin adenine dinucleotide binding"/>
    <property type="evidence" value="ECO:0007669"/>
    <property type="project" value="InterPro"/>
</dbReference>
<keyword evidence="6 12" id="KW-0819">tRNA processing</keyword>
<comment type="cofactor">
    <cofactor evidence="1 12 13 15">
        <name>FMN</name>
        <dbReference type="ChEBI" id="CHEBI:58210"/>
    </cofactor>
</comment>
<feature type="active site" description="Proton donor" evidence="12 14">
    <location>
        <position position="100"/>
    </location>
</feature>
<evidence type="ECO:0000256" key="11">
    <source>
        <dbReference type="ARBA" id="ARBA00048802"/>
    </source>
</evidence>
<evidence type="ECO:0000256" key="3">
    <source>
        <dbReference type="ARBA" id="ARBA00022555"/>
    </source>
</evidence>
<protein>
    <recommendedName>
        <fullName evidence="12">tRNA-dihydrouridine synthase B</fullName>
        <ecNumber evidence="12">1.3.1.-</ecNumber>
    </recommendedName>
</protein>
<comment type="function">
    <text evidence="2 12 13">Catalyzes the synthesis of 5,6-dihydrouridine (D), a modified base found in the D-loop of most tRNAs, via the reduction of the C5-C6 double bond in target uridines.</text>
</comment>
<dbReference type="RefSeq" id="WP_004518788.1">
    <property type="nucleotide sequence ID" value="NZ_ACEO02000001.1"/>
</dbReference>
<evidence type="ECO:0000259" key="16">
    <source>
        <dbReference type="Pfam" id="PF01207"/>
    </source>
</evidence>
<evidence type="ECO:0000256" key="9">
    <source>
        <dbReference type="ARBA" id="ARBA00023002"/>
    </source>
</evidence>
<feature type="binding site" evidence="12 15">
    <location>
        <position position="70"/>
    </location>
    <ligand>
        <name>FMN</name>
        <dbReference type="ChEBI" id="CHEBI:58210"/>
    </ligand>
</feature>
<feature type="binding site" evidence="15">
    <location>
        <position position="169"/>
    </location>
    <ligand>
        <name>FMN</name>
        <dbReference type="ChEBI" id="CHEBI:58210"/>
    </ligand>
</feature>
<dbReference type="Proteomes" id="UP000004621">
    <property type="component" value="Unassembled WGS sequence"/>
</dbReference>
<feature type="binding site" evidence="12 15">
    <location>
        <position position="139"/>
    </location>
    <ligand>
        <name>FMN</name>
        <dbReference type="ChEBI" id="CHEBI:58210"/>
    </ligand>
</feature>
<dbReference type="NCBIfam" id="TIGR00737">
    <property type="entry name" value="nifR3_yhdG"/>
    <property type="match status" value="1"/>
</dbReference>
<dbReference type="InterPro" id="IPR001269">
    <property type="entry name" value="DUS_fam"/>
</dbReference>
<feature type="binding site" evidence="12">
    <location>
        <begin position="200"/>
        <end position="202"/>
    </location>
    <ligand>
        <name>FMN</name>
        <dbReference type="ChEBI" id="CHEBI:58210"/>
    </ligand>
</feature>
<dbReference type="AlphaFoldDB" id="A0A9W5N018"/>
<evidence type="ECO:0000256" key="13">
    <source>
        <dbReference type="PIRNR" id="PIRNR006621"/>
    </source>
</evidence>
<dbReference type="InterPro" id="IPR032887">
    <property type="entry name" value="DusB"/>
</dbReference>
<dbReference type="HAMAP" id="MF_02042">
    <property type="entry name" value="DusB_subfam"/>
    <property type="match status" value="1"/>
</dbReference>